<keyword evidence="7" id="KW-1185">Reference proteome</keyword>
<keyword evidence="3" id="KW-0511">Multifunctional enzyme</keyword>
<dbReference type="InterPro" id="IPR029045">
    <property type="entry name" value="ClpP/crotonase-like_dom_sf"/>
</dbReference>
<evidence type="ECO:0000313" key="5">
    <source>
        <dbReference type="EMBL" id="KFM25728.1"/>
    </source>
</evidence>
<protein>
    <submittedName>
        <fullName evidence="5">Glyoxysomal fatty acid beta-oxidation multifunctional protein MFP-a</fullName>
    </submittedName>
</protein>
<dbReference type="SUPFAM" id="SSF52096">
    <property type="entry name" value="ClpP/crotonase"/>
    <property type="match status" value="1"/>
</dbReference>
<dbReference type="STRING" id="3075.A0A087SJ24"/>
<evidence type="ECO:0000313" key="7">
    <source>
        <dbReference type="Proteomes" id="UP000028924"/>
    </source>
</evidence>
<dbReference type="Pfam" id="PF00378">
    <property type="entry name" value="ECH_1"/>
    <property type="match status" value="1"/>
</dbReference>
<accession>A0A087SJ24</accession>
<evidence type="ECO:0000313" key="6">
    <source>
        <dbReference type="EMBL" id="RMZ57179.1"/>
    </source>
</evidence>
<dbReference type="GO" id="GO:0016853">
    <property type="term" value="F:isomerase activity"/>
    <property type="evidence" value="ECO:0007669"/>
    <property type="project" value="UniProtKB-KW"/>
</dbReference>
<evidence type="ECO:0000313" key="8">
    <source>
        <dbReference type="Proteomes" id="UP000279271"/>
    </source>
</evidence>
<name>A0A087SJ24_AUXPR</name>
<dbReference type="GO" id="GO:0003857">
    <property type="term" value="F:(3S)-3-hydroxyacyl-CoA dehydrogenase (NAD+) activity"/>
    <property type="evidence" value="ECO:0007669"/>
    <property type="project" value="TreeGrafter"/>
</dbReference>
<dbReference type="AlphaFoldDB" id="A0A087SJ24"/>
<dbReference type="PANTHER" id="PTHR23309">
    <property type="entry name" value="3-HYDROXYACYL-COA DEHYROGENASE"/>
    <property type="match status" value="1"/>
</dbReference>
<reference evidence="6" key="4">
    <citation type="submission" date="2018-10" db="EMBL/GenBank/DDBJ databases">
        <authorList>
            <person name="Hovde B."/>
            <person name="Zhang X."/>
        </authorList>
    </citation>
    <scope>NUCLEOTIDE SEQUENCE [LARGE SCALE GENOMIC DNA]</scope>
    <source>
        <strain evidence="6">UTEX 25</strain>
    </source>
</reference>
<dbReference type="EMBL" id="QOKY01000128">
    <property type="protein sequence ID" value="RMZ57179.1"/>
    <property type="molecule type" value="Genomic_DNA"/>
</dbReference>
<reference evidence="6" key="5">
    <citation type="submission" date="2018-11" db="EMBL/GenBank/DDBJ databases">
        <title>Characterization of plant carbon substrate utilization by Auxenochlorella protothecoides.</title>
        <authorList>
            <person name="Vogler B.W."/>
            <person name="Starkenburg S.R."/>
            <person name="Sudasinghe N."/>
            <person name="Schambach J.Y."/>
            <person name="Rollin J.A."/>
            <person name="Pattathil S."/>
            <person name="Barry A.N."/>
        </authorList>
    </citation>
    <scope>NUCLEOTIDE SEQUENCE [LARGE SCALE GENOMIC DNA]</scope>
    <source>
        <strain evidence="6">UTEX 25</strain>
    </source>
</reference>
<dbReference type="GO" id="GO:0006635">
    <property type="term" value="P:fatty acid beta-oxidation"/>
    <property type="evidence" value="ECO:0007669"/>
    <property type="project" value="TreeGrafter"/>
</dbReference>
<dbReference type="Proteomes" id="UP000279271">
    <property type="component" value="Unassembled WGS sequence"/>
</dbReference>
<gene>
    <name evidence="6" type="ORF">APUTEX25_004013</name>
    <name evidence="5" type="ORF">F751_2570</name>
    <name evidence="4" type="ORF">g.4167</name>
</gene>
<organism evidence="5 7">
    <name type="scientific">Auxenochlorella protothecoides</name>
    <name type="common">Green microalga</name>
    <name type="synonym">Chlorella protothecoides</name>
    <dbReference type="NCBI Taxonomy" id="3075"/>
    <lineage>
        <taxon>Eukaryota</taxon>
        <taxon>Viridiplantae</taxon>
        <taxon>Chlorophyta</taxon>
        <taxon>core chlorophytes</taxon>
        <taxon>Trebouxiophyceae</taxon>
        <taxon>Chlorellales</taxon>
        <taxon>Chlorellaceae</taxon>
        <taxon>Auxenochlorella</taxon>
    </lineage>
</organism>
<dbReference type="GeneID" id="23613961"/>
<reference evidence="5 7" key="1">
    <citation type="journal article" date="2014" name="BMC Genomics">
        <title>Oil accumulation mechanisms of the oleaginous microalga Chlorella protothecoides revealed through its genome, transcriptomes, and proteomes.</title>
        <authorList>
            <person name="Gao C."/>
            <person name="Wang Y."/>
            <person name="Shen Y."/>
            <person name="Yan D."/>
            <person name="He X."/>
            <person name="Dai J."/>
            <person name="Wu Q."/>
        </authorList>
    </citation>
    <scope>NUCLEOTIDE SEQUENCE [LARGE SCALE GENOMIC DNA]</scope>
    <source>
        <strain evidence="5 7">0710</strain>
    </source>
</reference>
<reference evidence="4" key="2">
    <citation type="submission" date="2015-08" db="EMBL/GenBank/DDBJ databases">
        <authorList>
            <person name="Babu N.S."/>
            <person name="Beckwith C.J."/>
            <person name="Beseler K.G."/>
            <person name="Brison A."/>
            <person name="Carone J.V."/>
            <person name="Caskin T.P."/>
            <person name="Diamond M."/>
            <person name="Durham M.E."/>
            <person name="Foxe J.M."/>
            <person name="Go M."/>
            <person name="Henderson B.A."/>
            <person name="Jones I.B."/>
            <person name="McGettigan J.A."/>
            <person name="Micheletti S.J."/>
            <person name="Nasrallah M.E."/>
            <person name="Ortiz D."/>
            <person name="Piller C.R."/>
            <person name="Privatt S.R."/>
            <person name="Schneider S.L."/>
            <person name="Sharp S."/>
            <person name="Smith T.C."/>
            <person name="Stanton J.D."/>
            <person name="Ullery H.E."/>
            <person name="Wilson R.J."/>
            <person name="Serrano M.G."/>
            <person name="Buck G."/>
            <person name="Lee V."/>
            <person name="Wang Y."/>
            <person name="Carvalho R."/>
            <person name="Voegtly L."/>
            <person name="Shi R."/>
            <person name="Duckworth R."/>
            <person name="Johnson A."/>
            <person name="Loviza R."/>
            <person name="Walstead R."/>
            <person name="Shah Z."/>
            <person name="Kiflezghi M."/>
            <person name="Wade K."/>
            <person name="Ball S.L."/>
            <person name="Bradley K.W."/>
            <person name="Asai D.J."/>
            <person name="Bowman C.A."/>
            <person name="Russell D.A."/>
            <person name="Pope W.H."/>
            <person name="Jacobs-Sera D."/>
            <person name="Hendrix R.W."/>
            <person name="Hatfull G.F."/>
        </authorList>
    </citation>
    <scope>NUCLEOTIDE SEQUENCE</scope>
</reference>
<dbReference type="EMBL" id="GDKF01001172">
    <property type="protein sequence ID" value="JAT77450.1"/>
    <property type="molecule type" value="Transcribed_RNA"/>
</dbReference>
<sequence>MSEPESFSLVGLEVVDGVAIISLQNPPVNALHPDVLNGLFKTLERCNADPDVAAFVITGSSDIFSAGMDINLLRQPGLDVASGRPAAVANLRLQLEEAAKPSVAAVTGSCLGGGLELALACTARVAAHDARLGLPEVRLGLCPGLGGTQRLPRLVGLQPALRLILSGAAIGAAEAATLGLVDEVAVAGGALVASASRLARELAAAPDHPLRGRGSLLERDDRLPPPAEAEELFAAARDKTARQWVNLRSTLLCLDAVQYGVAHGGRAGEDKEGECFGSALALDSHRALLRAFFAHRAALKARGPRRVRLWVQSLWARLAALLALLLEWWRLGARNTGLRVKEL</sequence>
<dbReference type="Gene3D" id="3.90.226.10">
    <property type="entry name" value="2-enoyl-CoA Hydratase, Chain A, domain 1"/>
    <property type="match status" value="1"/>
</dbReference>
<dbReference type="eggNOG" id="KOG1683">
    <property type="taxonomic scope" value="Eukaryota"/>
</dbReference>
<dbReference type="KEGG" id="apro:F751_2570"/>
<evidence type="ECO:0000256" key="2">
    <source>
        <dbReference type="ARBA" id="ARBA00023239"/>
    </source>
</evidence>
<dbReference type="Proteomes" id="UP000028924">
    <property type="component" value="Unassembled WGS sequence"/>
</dbReference>
<keyword evidence="1" id="KW-0413">Isomerase</keyword>
<proteinExistence type="predicted"/>
<evidence type="ECO:0000256" key="1">
    <source>
        <dbReference type="ARBA" id="ARBA00023235"/>
    </source>
</evidence>
<dbReference type="RefSeq" id="XP_011398624.1">
    <property type="nucleotide sequence ID" value="XM_011400322.1"/>
</dbReference>
<dbReference type="EMBL" id="KL662122">
    <property type="protein sequence ID" value="KFM25728.1"/>
    <property type="molecule type" value="Genomic_DNA"/>
</dbReference>
<dbReference type="OrthoDB" id="1675330at2759"/>
<dbReference type="PANTHER" id="PTHR23309:SF49">
    <property type="entry name" value="PEROXISOMAL BIFUNCTIONAL ENZYME"/>
    <property type="match status" value="1"/>
</dbReference>
<evidence type="ECO:0000256" key="3">
    <source>
        <dbReference type="ARBA" id="ARBA00023268"/>
    </source>
</evidence>
<dbReference type="GO" id="GO:0005777">
    <property type="term" value="C:peroxisome"/>
    <property type="evidence" value="ECO:0007669"/>
    <property type="project" value="TreeGrafter"/>
</dbReference>
<dbReference type="GO" id="GO:0016829">
    <property type="term" value="F:lyase activity"/>
    <property type="evidence" value="ECO:0007669"/>
    <property type="project" value="UniProtKB-KW"/>
</dbReference>
<dbReference type="CDD" id="cd06558">
    <property type="entry name" value="crotonase-like"/>
    <property type="match status" value="1"/>
</dbReference>
<keyword evidence="2" id="KW-0456">Lyase</keyword>
<reference evidence="8" key="3">
    <citation type="journal article" date="2018" name="Algal Res.">
        <title>Characterization of plant carbon substrate utilization by Auxenochlorella protothecoides.</title>
        <authorList>
            <person name="Vogler B.W."/>
            <person name="Starkenburg S.R."/>
            <person name="Sudasinghe N."/>
            <person name="Schambach J.Y."/>
            <person name="Rollin J.A."/>
            <person name="Pattathil S."/>
            <person name="Barry A.N."/>
        </authorList>
    </citation>
    <scope>NUCLEOTIDE SEQUENCE [LARGE SCALE GENOMIC DNA]</scope>
    <source>
        <strain evidence="8">UTEX 25</strain>
    </source>
</reference>
<evidence type="ECO:0000313" key="4">
    <source>
        <dbReference type="EMBL" id="JAT77450.1"/>
    </source>
</evidence>
<dbReference type="InterPro" id="IPR001753">
    <property type="entry name" value="Enoyl-CoA_hydra/iso"/>
</dbReference>